<comment type="caution">
    <text evidence="1">The sequence shown here is derived from an EMBL/GenBank/DDBJ whole genome shotgun (WGS) entry which is preliminary data.</text>
</comment>
<proteinExistence type="predicted"/>
<dbReference type="EMBL" id="METE01000004">
    <property type="protein sequence ID" value="OGB85395.1"/>
    <property type="molecule type" value="Genomic_DNA"/>
</dbReference>
<reference evidence="1 2" key="1">
    <citation type="journal article" date="2016" name="Nat. Commun.">
        <title>Thousands of microbial genomes shed light on interconnected biogeochemical processes in an aquifer system.</title>
        <authorList>
            <person name="Anantharaman K."/>
            <person name="Brown C.T."/>
            <person name="Hug L.A."/>
            <person name="Sharon I."/>
            <person name="Castelle C.J."/>
            <person name="Probst A.J."/>
            <person name="Thomas B.C."/>
            <person name="Singh A."/>
            <person name="Wilkins M.J."/>
            <person name="Karaoz U."/>
            <person name="Brodie E.L."/>
            <person name="Williams K.H."/>
            <person name="Hubbard S.S."/>
            <person name="Banfield J.F."/>
        </authorList>
    </citation>
    <scope>NUCLEOTIDE SEQUENCE [LARGE SCALE GENOMIC DNA]</scope>
</reference>
<evidence type="ECO:0000313" key="1">
    <source>
        <dbReference type="EMBL" id="OGB85395.1"/>
    </source>
</evidence>
<evidence type="ECO:0000313" key="2">
    <source>
        <dbReference type="Proteomes" id="UP000179010"/>
    </source>
</evidence>
<sequence>MSEREINFGQEFERTQSEREVNRMDVLHPTENLPEYVKFTRELREDLRGFVEAEGWPECPENVGSVEDLFAVGRAVVTEYWKKSAGKKLAKKYQGWAKQVDDEDEDGRAAKQLLQQPAKLEEALRIQQLGALETIREEQPEAWRTLVMVSSERQLAVLALVRHWVKEQLSDEQIEKTGFNRDEVELFLDFSAILGKYIDHAYVKQIEIADIPGGQDVTPLDQQHKYKTGEDELGGAEYLYDYRVVPEGRKNSVITTKTYSEVFPFEWPKIVSRIEMLAKRTNGLLAQGRLPESYQKLPEYLRHVAELYGSDIHTAEGLDDLWEELYDEGAQLSEQGCPLMLIAQGNTGSGEADKVDVELRFGLQTPETRATQGAFRKFGQIARQLNKQYADSLDELPSTQKIVLNMQPLAFGPNLYWMTRGETSETKVAIHTNPVVDMAIMKELPLLEKLKLISSADAESYKLAALTETVLHEFGHTVMPTEDEQIEKRIGSYDAIDELKADTVGMLLFARGMEQYSTLSKIAERQLIAKLGTIATYLTGKSSKANSDGEPYYLAGAAQLVALLDSGALREVDGRYVITDATVGIKALAELGNDVLQRFYIDKTSAPEAVEGYFKGLRSLKQDPRIRRFVDKLQS</sequence>
<name>A0A1F4PP42_UNCK3</name>
<dbReference type="Proteomes" id="UP000179010">
    <property type="component" value="Unassembled WGS sequence"/>
</dbReference>
<dbReference type="STRING" id="1798539.A2994_02100"/>
<protein>
    <submittedName>
        <fullName evidence="1">Uncharacterized protein</fullName>
    </submittedName>
</protein>
<accession>A0A1F4PP42</accession>
<dbReference type="AlphaFoldDB" id="A0A1F4PP42"/>
<gene>
    <name evidence="1" type="ORF">A2994_02100</name>
</gene>
<organism evidence="1 2">
    <name type="scientific">candidate division Kazan bacterium RIFCSPLOWO2_01_FULL_48_13</name>
    <dbReference type="NCBI Taxonomy" id="1798539"/>
    <lineage>
        <taxon>Bacteria</taxon>
        <taxon>Bacteria division Kazan-3B-28</taxon>
    </lineage>
</organism>